<keyword evidence="3" id="KW-0677">Repeat</keyword>
<keyword evidence="4" id="KW-0498">Mitosis</keyword>
<evidence type="ECO:0000313" key="11">
    <source>
        <dbReference type="EMBL" id="ORZ20082.1"/>
    </source>
</evidence>
<evidence type="ECO:0000313" key="12">
    <source>
        <dbReference type="Proteomes" id="UP000193648"/>
    </source>
</evidence>
<dbReference type="GO" id="GO:0007091">
    <property type="term" value="P:metaphase/anaphase transition of mitotic cell cycle"/>
    <property type="evidence" value="ECO:0007669"/>
    <property type="project" value="TreeGrafter"/>
</dbReference>
<dbReference type="RefSeq" id="XP_021882622.1">
    <property type="nucleotide sequence ID" value="XM_022028701.1"/>
</dbReference>
<comment type="similarity">
    <text evidence="1">Belongs to the APC1 family.</text>
</comment>
<dbReference type="InterPro" id="IPR002015">
    <property type="entry name" value="Proteasome/cyclosome_rpt"/>
</dbReference>
<name>A0A1Y2GRH2_9FUNG</name>
<accession>A0A1Y2GRH2</accession>
<dbReference type="Gene3D" id="1.25.10.10">
    <property type="entry name" value="Leucine-rich Repeat Variant"/>
    <property type="match status" value="2"/>
</dbReference>
<keyword evidence="12" id="KW-1185">Reference proteome</keyword>
<evidence type="ECO:0000256" key="6">
    <source>
        <dbReference type="SAM" id="MobiDB-lite"/>
    </source>
</evidence>
<dbReference type="InterPro" id="IPR049255">
    <property type="entry name" value="Apc1_N"/>
</dbReference>
<dbReference type="GO" id="GO:0005680">
    <property type="term" value="C:anaphase-promoting complex"/>
    <property type="evidence" value="ECO:0007669"/>
    <property type="project" value="InterPro"/>
</dbReference>
<evidence type="ECO:0000256" key="2">
    <source>
        <dbReference type="ARBA" id="ARBA00022618"/>
    </source>
</evidence>
<evidence type="ECO:0000256" key="3">
    <source>
        <dbReference type="ARBA" id="ARBA00022737"/>
    </source>
</evidence>
<dbReference type="GO" id="GO:0051301">
    <property type="term" value="P:cell division"/>
    <property type="evidence" value="ECO:0007669"/>
    <property type="project" value="UniProtKB-KW"/>
</dbReference>
<feature type="region of interest" description="Disordered" evidence="6">
    <location>
        <begin position="14"/>
        <end position="42"/>
    </location>
</feature>
<sequence>MEITFLGEYLPFSEQEGAKEPAKSSTTQLNVPGDKIQSSEKPHGRYILPRYSLHPPTLDGIINDTEPKSKKERAPSNIRSKSPRGYDVEVVIKGSKVIWTQGGVLRKMLDFSSENEIIQQTLFAWLIVNNPSQKIVDRERDRDKEREDVDDIQQLHSNVNPGADRQGRQQALVIILKDTARIYFPSGESFSVHLPLGVHKVWAMDLGLLLERKSEPGEEVAGSMEGTGLPRFYMLMDPFNELQIVTLYQLPKPVLPTKSTFMETGPRIRHLGGVVGDIFNTCVFMSEMDASDRTVVTFDLLLGRHRVWRYASSMPTALPFTKTQSQAGPVDSIAVDGDNHTDLQMRTDTYLFEIESDIQGWSRESTIFGAHYFDGSTVIGVLDHQTEKLSCYQIIADQITVQLWTRPALSAVAVEATRKHLRDILMLSRDGTLQLWTGLAAEVIPCDFNLIQDPLKCRKDGLWASETETSASGNAGLQIVEIKDAVENRVSLVLSDGKILRVCLDFTVRSSLVQECLDALSYALPVEILWDFRHRFLRLHFDKNSKDSNMDEWSNFTTTLLSYCDPSFSQPVMSSPKIQSRQLAGVPKKSFLVEDPDWKFFLESDMHRLLNKHPSFRYERQKLSTPTKNIYTEMVVEAQKLATTHFRGPATRGSLRLDTFYKYILVALHLVYEDRNINLATCNEGDMGPLLMLMSHVVRWSTWTDAYARRIFESDKIIELPEVYMEFDPLPLDLYKYEPPDIFRWISDMVTRPHETKPFPTLASLSTLRDPEQSLFPALDSTPCDQLRKISLFFTSLMSGDDGDQAAVRAIVSESFTNIQLDQLPFGVSVPLREALWKCRRNPSPDLSSDALSFIGRNDLAELASMKNPGYYMKPPIKDRSEQGKRQDIHTLCENKRHQNGEGELETTGTEITNSDITNLRFGADMRIAEVQKMLRSSIVSKVKSEEMPELTEEDDLRAAHQALLCKMAFRTLALPVGRGIFTFGTATPILNQKCPIPPINLSAKVLPTFGVMDLEVASLGGEHALIWPSFHNGVAAGLRISPNSKDVNSSWITYNRPENLDSSHAGFLFALGLTGHLRTLARPHVWRYLSFKHEMTSTGLLLGLACAHRGTMNTAITRVLSVHMPALLPQHGSELNLSPLTQVACVLGIGLIYMETSHRRMTEVMLSEIGSITRNYTDSINNLQECHSVAAGFGLGFITLGQGNKSMGLRDMRIVDVLVSYMPGSVDKNHESRDHGPYAADYGWSQRQPGIEVTSAGATVALGLMYLKTNSKSIASKLDVPETPFLLDYVSPDALILRVICKAIVLWDGIIPTKEWVLSQVPGYLKDIHTGGPPTTESGPQSYYSIIVGACFAMGLRFAGSGNEAAYECILKHLDMFITLGRGSGNGSYEDSITRSVIRTCLDVTTLAAAVVVAGSGRIDLLRRLRKLVRRRKSEAVYGSHLAYHMALGLLFLGGGGYTLGTSNRCVAALLCSLYPRLPNDPSDNRSHLQAFRHLWVLAVEPRCLVTRDAITGACCPVPVRIHLKPAYYQSQIQMVIRPHPASYTNDTSEGGDLQYARYTGLNPSSSQDKAATYFSNSRLDMMTPCLLPELNTISKIEIMEPRYWGITIDLSRENEEYSRIWKILKSGSISVIRHIGHLSYTEDALGMRGIQARPFPKVLTSWNVDDTVGNSGPRKRKQEKFRWLQEKRHKLSLGLDSSYFNGRQQNSPGNEVADQSSASYGEDFCLTFLQDPQVAAFADHLCRAPRGGHATDEVRAAYFTSVLCECLTMDKVETMCVHVWLYDIGSRLDSLGELSWRTLWELRILANYYDTQLKRRLEQHLINERDRTELHEESGRRGRANARQSIAAETALSFNLVAQMLEDDGSNTLIKISRISQLVSKITKRVEQAMNGQVQLGEHDWSADTVARYYFTNGSFPSNSKKQQSIKSQCKTDWFKVWLEQNEIPGPDAIRAIRNALVSTHELWQDFLPQPGAHTESRHAQAGRRMLLKQVFTHAYPAVSLKVLEYLLAAGTE</sequence>
<comment type="caution">
    <text evidence="11">The sequence shown here is derived from an EMBL/GenBank/DDBJ whole genome shotgun (WGS) entry which is preliminary data.</text>
</comment>
<feature type="compositionally biased region" description="Basic and acidic residues" evidence="6">
    <location>
        <begin position="136"/>
        <end position="147"/>
    </location>
</feature>
<proteinExistence type="inferred from homology"/>
<evidence type="ECO:0000259" key="9">
    <source>
        <dbReference type="Pfam" id="PF20518"/>
    </source>
</evidence>
<organism evidence="11 12">
    <name type="scientific">Lobosporangium transversale</name>
    <dbReference type="NCBI Taxonomy" id="64571"/>
    <lineage>
        <taxon>Eukaryota</taxon>
        <taxon>Fungi</taxon>
        <taxon>Fungi incertae sedis</taxon>
        <taxon>Mucoromycota</taxon>
        <taxon>Mortierellomycotina</taxon>
        <taxon>Mortierellomycetes</taxon>
        <taxon>Mortierellales</taxon>
        <taxon>Mortierellaceae</taxon>
        <taxon>Lobosporangium</taxon>
    </lineage>
</organism>
<dbReference type="STRING" id="64571.A0A1Y2GRH2"/>
<feature type="compositionally biased region" description="Basic and acidic residues" evidence="6">
    <location>
        <begin position="65"/>
        <end position="74"/>
    </location>
</feature>
<dbReference type="InterPro" id="IPR011989">
    <property type="entry name" value="ARM-like"/>
</dbReference>
<dbReference type="GeneID" id="33570544"/>
<evidence type="ECO:0000259" key="10">
    <source>
        <dbReference type="Pfam" id="PF21282"/>
    </source>
</evidence>
<dbReference type="GO" id="GO:0060090">
    <property type="term" value="F:molecular adaptor activity"/>
    <property type="evidence" value="ECO:0007669"/>
    <property type="project" value="TreeGrafter"/>
</dbReference>
<feature type="domain" description="Anaphase-promoting complex subunit 1 beta-sandwich" evidence="10">
    <location>
        <begin position="1571"/>
        <end position="1633"/>
    </location>
</feature>
<dbReference type="OrthoDB" id="26401at2759"/>
<feature type="region of interest" description="Disordered" evidence="6">
    <location>
        <begin position="136"/>
        <end position="164"/>
    </location>
</feature>
<dbReference type="InParanoid" id="A0A1Y2GRH2"/>
<dbReference type="InterPro" id="IPR048971">
    <property type="entry name" value="Apc1_3rd"/>
</dbReference>
<dbReference type="InterPro" id="IPR046794">
    <property type="entry name" value="Apc1_MidN"/>
</dbReference>
<keyword evidence="5" id="KW-0131">Cell cycle</keyword>
<evidence type="ECO:0000259" key="7">
    <source>
        <dbReference type="Pfam" id="PF12859"/>
    </source>
</evidence>
<reference evidence="11 12" key="1">
    <citation type="submission" date="2016-07" db="EMBL/GenBank/DDBJ databases">
        <title>Pervasive Adenine N6-methylation of Active Genes in Fungi.</title>
        <authorList>
            <consortium name="DOE Joint Genome Institute"/>
            <person name="Mondo S.J."/>
            <person name="Dannebaum R.O."/>
            <person name="Kuo R.C."/>
            <person name="Labutti K."/>
            <person name="Haridas S."/>
            <person name="Kuo A."/>
            <person name="Salamov A."/>
            <person name="Ahrendt S.R."/>
            <person name="Lipzen A."/>
            <person name="Sullivan W."/>
            <person name="Andreopoulos W.B."/>
            <person name="Clum A."/>
            <person name="Lindquist E."/>
            <person name="Daum C."/>
            <person name="Ramamoorthy G.K."/>
            <person name="Gryganskyi A."/>
            <person name="Culley D."/>
            <person name="Magnuson J.K."/>
            <person name="James T.Y."/>
            <person name="O'Malley M.A."/>
            <person name="Stajich J.E."/>
            <person name="Spatafora J.W."/>
            <person name="Visel A."/>
            <person name="Grigoriev I.V."/>
        </authorList>
    </citation>
    <scope>NUCLEOTIDE SEQUENCE [LARGE SCALE GENOMIC DNA]</scope>
    <source>
        <strain evidence="11 12">NRRL 3116</strain>
    </source>
</reference>
<evidence type="ECO:0000256" key="1">
    <source>
        <dbReference type="ARBA" id="ARBA00010547"/>
    </source>
</evidence>
<dbReference type="Pfam" id="PF12859">
    <property type="entry name" value="ANAPC1"/>
    <property type="match status" value="1"/>
</dbReference>
<dbReference type="InterPro" id="IPR024990">
    <property type="entry name" value="Apc1"/>
</dbReference>
<feature type="domain" description="Anaphase-promoting complex subunit 1 C-terminal" evidence="8">
    <location>
        <begin position="1725"/>
        <end position="1947"/>
    </location>
</feature>
<keyword evidence="2" id="KW-0132">Cell division</keyword>
<dbReference type="Pfam" id="PF18122">
    <property type="entry name" value="APC1_C"/>
    <property type="match status" value="1"/>
</dbReference>
<dbReference type="Pfam" id="PF01851">
    <property type="entry name" value="PC_rep"/>
    <property type="match status" value="1"/>
</dbReference>
<dbReference type="FunCoup" id="A0A1Y2GRH2">
    <property type="interactions" value="708"/>
</dbReference>
<feature type="region of interest" description="Disordered" evidence="6">
    <location>
        <begin position="57"/>
        <end position="81"/>
    </location>
</feature>
<evidence type="ECO:0000256" key="5">
    <source>
        <dbReference type="ARBA" id="ARBA00023306"/>
    </source>
</evidence>
<dbReference type="InterPro" id="IPR041221">
    <property type="entry name" value="APC1_C"/>
</dbReference>
<dbReference type="PANTHER" id="PTHR12827:SF3">
    <property type="entry name" value="ANAPHASE-PROMOTING COMPLEX SUBUNIT 1"/>
    <property type="match status" value="1"/>
</dbReference>
<feature type="domain" description="Anaphase-promoting complex subunit 1 middle" evidence="9">
    <location>
        <begin position="812"/>
        <end position="861"/>
    </location>
</feature>
<dbReference type="GO" id="GO:0070979">
    <property type="term" value="P:protein K11-linked ubiquitination"/>
    <property type="evidence" value="ECO:0007669"/>
    <property type="project" value="TreeGrafter"/>
</dbReference>
<gene>
    <name evidence="11" type="ORF">BCR41DRAFT_395097</name>
</gene>
<dbReference type="Proteomes" id="UP000193648">
    <property type="component" value="Unassembled WGS sequence"/>
</dbReference>
<evidence type="ECO:0000259" key="8">
    <source>
        <dbReference type="Pfam" id="PF18122"/>
    </source>
</evidence>
<evidence type="ECO:0000256" key="4">
    <source>
        <dbReference type="ARBA" id="ARBA00022776"/>
    </source>
</evidence>
<dbReference type="Pfam" id="PF20518">
    <property type="entry name" value="Apc1_MidN"/>
    <property type="match status" value="1"/>
</dbReference>
<dbReference type="GO" id="GO:0031145">
    <property type="term" value="P:anaphase-promoting complex-dependent catabolic process"/>
    <property type="evidence" value="ECO:0007669"/>
    <property type="project" value="TreeGrafter"/>
</dbReference>
<dbReference type="PANTHER" id="PTHR12827">
    <property type="entry name" value="MEIOTIC CHECKPOINT REGULATOR TSG24 FAMILY MEMBER"/>
    <property type="match status" value="1"/>
</dbReference>
<dbReference type="Pfam" id="PF21282">
    <property type="entry name" value="APC1_3rd"/>
    <property type="match status" value="1"/>
</dbReference>
<dbReference type="EMBL" id="MCFF01000013">
    <property type="protein sequence ID" value="ORZ20082.1"/>
    <property type="molecule type" value="Genomic_DNA"/>
</dbReference>
<feature type="domain" description="Anaphase-promoting complex subunit 1 N-terminal" evidence="7">
    <location>
        <begin position="84"/>
        <end position="216"/>
    </location>
</feature>
<protein>
    <submittedName>
        <fullName evidence="11">Uncharacterized protein</fullName>
    </submittedName>
</protein>